<accession>A0AAV4JSY1</accession>
<sequence length="126" mass="14452">MRYVHSIIKIRWQDCITTPEVLKCAKSSSIESMPTNFHGWGLLLEWRSWGCSNARCIVNSELARGTSPPKAAIQRHGNCKHPLKWRASDHEAVTKYIVRKSSMLEVHSSMENRHRFASKVITTEAF</sequence>
<dbReference type="EMBL" id="BMAT01007015">
    <property type="protein sequence ID" value="GFS24042.1"/>
    <property type="molecule type" value="Genomic_DNA"/>
</dbReference>
<keyword evidence="2" id="KW-1185">Reference proteome</keyword>
<reference evidence="1 2" key="1">
    <citation type="journal article" date="2021" name="Elife">
        <title>Chloroplast acquisition without the gene transfer in kleptoplastic sea slugs, Plakobranchus ocellatus.</title>
        <authorList>
            <person name="Maeda T."/>
            <person name="Takahashi S."/>
            <person name="Yoshida T."/>
            <person name="Shimamura S."/>
            <person name="Takaki Y."/>
            <person name="Nagai Y."/>
            <person name="Toyoda A."/>
            <person name="Suzuki Y."/>
            <person name="Arimoto A."/>
            <person name="Ishii H."/>
            <person name="Satoh N."/>
            <person name="Nishiyama T."/>
            <person name="Hasebe M."/>
            <person name="Maruyama T."/>
            <person name="Minagawa J."/>
            <person name="Obokata J."/>
            <person name="Shigenobu S."/>
        </authorList>
    </citation>
    <scope>NUCLEOTIDE SEQUENCE [LARGE SCALE GENOMIC DNA]</scope>
</reference>
<gene>
    <name evidence="1" type="ORF">ElyMa_003405000</name>
</gene>
<organism evidence="1 2">
    <name type="scientific">Elysia marginata</name>
    <dbReference type="NCBI Taxonomy" id="1093978"/>
    <lineage>
        <taxon>Eukaryota</taxon>
        <taxon>Metazoa</taxon>
        <taxon>Spiralia</taxon>
        <taxon>Lophotrochozoa</taxon>
        <taxon>Mollusca</taxon>
        <taxon>Gastropoda</taxon>
        <taxon>Heterobranchia</taxon>
        <taxon>Euthyneura</taxon>
        <taxon>Panpulmonata</taxon>
        <taxon>Sacoglossa</taxon>
        <taxon>Placobranchoidea</taxon>
        <taxon>Plakobranchidae</taxon>
        <taxon>Elysia</taxon>
    </lineage>
</organism>
<name>A0AAV4JSY1_9GAST</name>
<evidence type="ECO:0000313" key="2">
    <source>
        <dbReference type="Proteomes" id="UP000762676"/>
    </source>
</evidence>
<dbReference type="AlphaFoldDB" id="A0AAV4JSY1"/>
<comment type="caution">
    <text evidence="1">The sequence shown here is derived from an EMBL/GenBank/DDBJ whole genome shotgun (WGS) entry which is preliminary data.</text>
</comment>
<protein>
    <submittedName>
        <fullName evidence="1">Uncharacterized protein</fullName>
    </submittedName>
</protein>
<evidence type="ECO:0000313" key="1">
    <source>
        <dbReference type="EMBL" id="GFS24042.1"/>
    </source>
</evidence>
<dbReference type="Proteomes" id="UP000762676">
    <property type="component" value="Unassembled WGS sequence"/>
</dbReference>
<proteinExistence type="predicted"/>